<evidence type="ECO:0000313" key="5">
    <source>
        <dbReference type="EMBL" id="SMC07491.1"/>
    </source>
</evidence>
<dbReference type="AlphaFoldDB" id="A0A1W1WMG5"/>
<feature type="domain" description="Cas12f1-like TNB" evidence="4">
    <location>
        <begin position="404"/>
        <end position="475"/>
    </location>
</feature>
<sequence length="523" mass="59223">MATAVKTLILPLLDANPGKREALTATETLFTQMVQFYLDILLNQPSFWDKVVEGDIQTGAILSEQIPTNKDILTRLEFATISTATHPIPPHPLSGLPGAEAAPVLFRRAAINRAIGLAKSYRATRRRWETRAAHRRGKAPTIPTVRSMPVTLYQGMSLLVREETRSFLRVKVWNGEVWRFEAYPVAIAPYQRSLLSVAEAEQARMDKVRAEARTLQKAGREEEAQTLLKTEGKQQKGVPVMASGTLFHDGSHWRFHVPLFTPIRVKRAQDQLAENPNLPIATVDLGVNNLAVAVAFQGAKVTGTRFIPGRPHEQRRFRRLKAIAVRQHKTGGRAKRGANHPIWKHLKHREDAVAQQVARQIVDFAQANGSKVIVFEALSHMRSPQRIGWMKRQNVRRSYWMRGKIMHWVRHMALHAGILTVTRDAQFTSQACPRCGHLGARFREATRHRRRGQDVFHCYACGWSGNADLVGALNLRKKWLRIFPAIAKLRHEQKLREAQGQRTNRRRSETVPTMKTGPNRSGV</sequence>
<organism evidence="5 6">
    <name type="scientific">Sulfobacillus thermosulfidooxidans (strain DSM 9293 / VKM B-1269 / AT-1)</name>
    <dbReference type="NCBI Taxonomy" id="929705"/>
    <lineage>
        <taxon>Bacteria</taxon>
        <taxon>Bacillati</taxon>
        <taxon>Bacillota</taxon>
        <taxon>Clostridia</taxon>
        <taxon>Eubacteriales</taxon>
        <taxon>Clostridiales Family XVII. Incertae Sedis</taxon>
        <taxon>Sulfobacillus</taxon>
    </lineage>
</organism>
<evidence type="ECO:0000313" key="6">
    <source>
        <dbReference type="Proteomes" id="UP000192660"/>
    </source>
</evidence>
<evidence type="ECO:0000256" key="2">
    <source>
        <dbReference type="SAM" id="Coils"/>
    </source>
</evidence>
<accession>A0A1W1WMG5</accession>
<evidence type="ECO:0000259" key="4">
    <source>
        <dbReference type="Pfam" id="PF07282"/>
    </source>
</evidence>
<dbReference type="InterPro" id="IPR010095">
    <property type="entry name" value="Cas12f1-like_TNB"/>
</dbReference>
<dbReference type="OrthoDB" id="446094at2"/>
<reference evidence="6" key="1">
    <citation type="submission" date="2017-04" db="EMBL/GenBank/DDBJ databases">
        <authorList>
            <person name="Varghese N."/>
            <person name="Submissions S."/>
        </authorList>
    </citation>
    <scope>NUCLEOTIDE SEQUENCE [LARGE SCALE GENOMIC DNA]</scope>
    <source>
        <strain evidence="6">DSM 9293</strain>
    </source>
</reference>
<keyword evidence="6" id="KW-1185">Reference proteome</keyword>
<evidence type="ECO:0000256" key="1">
    <source>
        <dbReference type="ARBA" id="ARBA00023125"/>
    </source>
</evidence>
<dbReference type="Pfam" id="PF07282">
    <property type="entry name" value="Cas12f1-like_TNB"/>
    <property type="match status" value="1"/>
</dbReference>
<gene>
    <name evidence="5" type="ORF">SAMN00768000_3416</name>
</gene>
<feature type="compositionally biased region" description="Polar residues" evidence="3">
    <location>
        <begin position="510"/>
        <end position="523"/>
    </location>
</feature>
<feature type="region of interest" description="Disordered" evidence="3">
    <location>
        <begin position="494"/>
        <end position="523"/>
    </location>
</feature>
<feature type="coiled-coil region" evidence="2">
    <location>
        <begin position="198"/>
        <end position="225"/>
    </location>
</feature>
<dbReference type="RefSeq" id="WP_084661796.1">
    <property type="nucleotide sequence ID" value="NZ_FWWY01000001.1"/>
</dbReference>
<keyword evidence="2" id="KW-0175">Coiled coil</keyword>
<name>A0A1W1WMG5_SULTA</name>
<dbReference type="EMBL" id="FWWY01000001">
    <property type="protein sequence ID" value="SMC07491.1"/>
    <property type="molecule type" value="Genomic_DNA"/>
</dbReference>
<evidence type="ECO:0000256" key="3">
    <source>
        <dbReference type="SAM" id="MobiDB-lite"/>
    </source>
</evidence>
<dbReference type="Proteomes" id="UP000192660">
    <property type="component" value="Unassembled WGS sequence"/>
</dbReference>
<keyword evidence="1 5" id="KW-0238">DNA-binding</keyword>
<protein>
    <submittedName>
        <fullName evidence="5">Putative transposase DNA-binding domain-containing protein</fullName>
    </submittedName>
</protein>
<dbReference type="GO" id="GO:0003677">
    <property type="term" value="F:DNA binding"/>
    <property type="evidence" value="ECO:0007669"/>
    <property type="project" value="UniProtKB-KW"/>
</dbReference>
<proteinExistence type="predicted"/>